<keyword evidence="3 6" id="KW-0547">Nucleotide-binding</keyword>
<keyword evidence="5 6" id="KW-0067">ATP-binding</keyword>
<evidence type="ECO:0000256" key="4">
    <source>
        <dbReference type="ARBA" id="ARBA00022777"/>
    </source>
</evidence>
<proteinExistence type="predicted"/>
<dbReference type="InterPro" id="IPR050494">
    <property type="entry name" value="Ser_Thr_dual-spec_kinase"/>
</dbReference>
<keyword evidence="4 9" id="KW-0418">Kinase</keyword>
<evidence type="ECO:0000256" key="6">
    <source>
        <dbReference type="PROSITE-ProRule" id="PRU10141"/>
    </source>
</evidence>
<feature type="region of interest" description="Disordered" evidence="7">
    <location>
        <begin position="158"/>
        <end position="211"/>
    </location>
</feature>
<dbReference type="EMBL" id="HG721904">
    <property type="protein sequence ID" value="CDJ60680.1"/>
    <property type="molecule type" value="Genomic_DNA"/>
</dbReference>
<dbReference type="OMA" id="NDHICYR"/>
<keyword evidence="10" id="KW-1185">Reference proteome</keyword>
<dbReference type="SMART" id="SM00220">
    <property type="entry name" value="S_TKc"/>
    <property type="match status" value="1"/>
</dbReference>
<evidence type="ECO:0000256" key="2">
    <source>
        <dbReference type="ARBA" id="ARBA00022679"/>
    </source>
</evidence>
<feature type="compositionally biased region" description="Low complexity" evidence="7">
    <location>
        <begin position="513"/>
        <end position="524"/>
    </location>
</feature>
<feature type="compositionally biased region" description="Low complexity" evidence="7">
    <location>
        <begin position="32"/>
        <end position="45"/>
    </location>
</feature>
<evidence type="ECO:0000256" key="1">
    <source>
        <dbReference type="ARBA" id="ARBA00022527"/>
    </source>
</evidence>
<name>U6MGA9_EIMMA</name>
<dbReference type="PROSITE" id="PS00107">
    <property type="entry name" value="PROTEIN_KINASE_ATP"/>
    <property type="match status" value="1"/>
</dbReference>
<evidence type="ECO:0000259" key="8">
    <source>
        <dbReference type="PROSITE" id="PS50011"/>
    </source>
</evidence>
<dbReference type="Proteomes" id="UP000030763">
    <property type="component" value="Unassembled WGS sequence"/>
</dbReference>
<dbReference type="InterPro" id="IPR011009">
    <property type="entry name" value="Kinase-like_dom_sf"/>
</dbReference>
<dbReference type="GO" id="GO:0005524">
    <property type="term" value="F:ATP binding"/>
    <property type="evidence" value="ECO:0007669"/>
    <property type="project" value="UniProtKB-UniRule"/>
</dbReference>
<evidence type="ECO:0000313" key="9">
    <source>
        <dbReference type="EMBL" id="CDJ60680.1"/>
    </source>
</evidence>
<feature type="compositionally biased region" description="Low complexity" evidence="7">
    <location>
        <begin position="65"/>
        <end position="84"/>
    </location>
</feature>
<dbReference type="VEuPathDB" id="ToxoDB:EMWEY_00007520"/>
<evidence type="ECO:0000256" key="7">
    <source>
        <dbReference type="SAM" id="MobiDB-lite"/>
    </source>
</evidence>
<dbReference type="RefSeq" id="XP_013337330.1">
    <property type="nucleotide sequence ID" value="XM_013481876.1"/>
</dbReference>
<evidence type="ECO:0000313" key="10">
    <source>
        <dbReference type="Proteomes" id="UP000030763"/>
    </source>
</evidence>
<evidence type="ECO:0000256" key="3">
    <source>
        <dbReference type="ARBA" id="ARBA00022741"/>
    </source>
</evidence>
<feature type="compositionally biased region" description="Basic and acidic residues" evidence="7">
    <location>
        <begin position="1"/>
        <end position="13"/>
    </location>
</feature>
<dbReference type="Pfam" id="PF00069">
    <property type="entry name" value="Pkinase"/>
    <property type="match status" value="1"/>
</dbReference>
<reference evidence="9" key="1">
    <citation type="submission" date="2013-10" db="EMBL/GenBank/DDBJ databases">
        <title>Genomic analysis of the causative agents of coccidiosis in chickens.</title>
        <authorList>
            <person name="Reid A.J."/>
            <person name="Blake D."/>
            <person name="Billington K."/>
            <person name="Browne H."/>
            <person name="Dunn M."/>
            <person name="Hung S."/>
            <person name="Kawahara F."/>
            <person name="Miranda-Saavedra D."/>
            <person name="Mourier T."/>
            <person name="Nagra H."/>
            <person name="Otto T.D."/>
            <person name="Rawlings N."/>
            <person name="Sanchez A."/>
            <person name="Sanders M."/>
            <person name="Subramaniam C."/>
            <person name="Tay Y."/>
            <person name="Dear P."/>
            <person name="Doerig C."/>
            <person name="Gruber A."/>
            <person name="Parkinson J."/>
            <person name="Shirley M."/>
            <person name="Wan K.L."/>
            <person name="Berriman M."/>
            <person name="Tomley F."/>
            <person name="Pain A."/>
        </authorList>
    </citation>
    <scope>NUCLEOTIDE SEQUENCE [LARGE SCALE GENOMIC DNA]</scope>
    <source>
        <strain evidence="9">Weybridge</strain>
    </source>
</reference>
<reference evidence="9" key="2">
    <citation type="submission" date="2013-10" db="EMBL/GenBank/DDBJ databases">
        <authorList>
            <person name="Aslett M."/>
        </authorList>
    </citation>
    <scope>NUCLEOTIDE SEQUENCE [LARGE SCALE GENOMIC DNA]</scope>
    <source>
        <strain evidence="9">Weybridge</strain>
    </source>
</reference>
<dbReference type="PROSITE" id="PS50011">
    <property type="entry name" value="PROTEIN_KINASE_DOM"/>
    <property type="match status" value="1"/>
</dbReference>
<dbReference type="OrthoDB" id="9332038at2759"/>
<feature type="compositionally biased region" description="Low complexity" evidence="7">
    <location>
        <begin position="124"/>
        <end position="145"/>
    </location>
</feature>
<sequence>MEGMGREAQDSRGDSIGSCYTPQSFRADGSEAPAAAAGANLLLLLQPESSHPSQNEDPLEHADRQMLQQQQRQQQQQQQQQQLQPTKRERSSKSRPRFMAAAAAVAFALRSLQRRPQPSRDQEGQQQHQHWQQQQQKQQQQPLHQELILYEGTAGLAVEEGSNSEADWIAKQKHEQQQQQQQPCQQHHRQQQQQQQQQQYGYPGSLRKKPSEAPWTRFLGRWGYRPGSAAATAVPTAPPPTSAATAAVGIMPSTREVYEAGTGDTSGSPMGAFDAVMPFSRFSSSTLYLQQQQEQPEEQPQHHEHDEQQEVGEQQQQQHEQQQQHGQQQHGQEHRQQHGQHEQREQQDTTYHVEQQGNLCSIESFLSVASSEDMPTQQLPPQPQQLVLQFSRCCSSGSEAGALVSAGETFEEDQAVRDPAVAAAKAEELSVIYCLEPPVRQQHQQQEEFSVEEPSIAWEAINVEGSSSTRDRSTGSSGSSGNSSSSSASRLAPTNLFESTLRAEDSEDEDSAAESSPPTPAVAVAHTQQAAAACVVEAAAAAADAAAVMFEAVEGLPAAAAAGDTEPTEEAVAAGTAAGATKDHAAPFQEPPRSAATPRKRGPPYKRAGAVDWLIAQQQHLQHQLEHQRQHTCQGAVLSPTEGCRCSSSSIPGKLSEAEVAALLPPTAAAARTAAFSKTGTALESKGVVKKVQHNHLRVPRHLTLAAAHPLCPRLMHTKISAQQTEAPPPTAAARSEATAALPAFPLSRGLRVAARGPRGLERPSPAGDVSLRSSNYERPPLVQAQQQLQQDLQQQQQQATSHKALSCTDRPHQNDSQRARTASGRPGSAVGPSAAAAEDAFEDITDQDEAARAPAAGVFKGSPPLSAIAVLQQFGFQLTPWERSEILEYPIVFYWGSLRKRPAGTERASIYGGPAAAAAAAEGRALAIALGRSPNGMSQSAASRALLGGSGSAAFGGLAAKGSRRSSTLSRSNGQLINATNDSARSYFCDAEGDYVVFANDHICYRFQLLQPLGTGSFGRVFRAFDHKTGEEVALKILKNKSNFHAQGREEVDVLQQLSSLNRDGKAHIVRLRESHMFRGHLVLAFELLSHNLYSFLQSNKFRGFEPLAVRSFAVQLLRALRLLKRAQIVHCDLKPENIALVAGRKSIVKLIDFGSSCREGRQQHNAYIQSRYYRAPEILLGLPYGPPIDMWSLGCVLAELHTGTPLFPGVDEEDQLQTIASLLGLPPTELILRAPRSSIFFQRNAHGSFSFLNARSNKRTDETPSSRRSPCYASLEDAVKPAENAFVDFLKGCLRWDATDRLTPREALQHPWLQELRAPRERHQQ</sequence>
<keyword evidence="2" id="KW-0808">Transferase</keyword>
<feature type="domain" description="Protein kinase" evidence="8">
    <location>
        <begin position="1008"/>
        <end position="1315"/>
    </location>
</feature>
<feature type="region of interest" description="Disordered" evidence="7">
    <location>
        <begin position="1"/>
        <end position="146"/>
    </location>
</feature>
<dbReference type="SUPFAM" id="SSF56112">
    <property type="entry name" value="Protein kinase-like (PK-like)"/>
    <property type="match status" value="1"/>
</dbReference>
<feature type="compositionally biased region" description="Low complexity" evidence="7">
    <location>
        <begin position="561"/>
        <end position="580"/>
    </location>
</feature>
<dbReference type="InterPro" id="IPR017441">
    <property type="entry name" value="Protein_kinase_ATP_BS"/>
</dbReference>
<gene>
    <name evidence="9" type="ORF">EMWEY_00007520</name>
</gene>
<dbReference type="InterPro" id="IPR000719">
    <property type="entry name" value="Prot_kinase_dom"/>
</dbReference>
<organism evidence="9 10">
    <name type="scientific">Eimeria maxima</name>
    <name type="common">Coccidian parasite</name>
    <dbReference type="NCBI Taxonomy" id="5804"/>
    <lineage>
        <taxon>Eukaryota</taxon>
        <taxon>Sar</taxon>
        <taxon>Alveolata</taxon>
        <taxon>Apicomplexa</taxon>
        <taxon>Conoidasida</taxon>
        <taxon>Coccidia</taxon>
        <taxon>Eucoccidiorida</taxon>
        <taxon>Eimeriorina</taxon>
        <taxon>Eimeriidae</taxon>
        <taxon>Eimeria</taxon>
    </lineage>
</organism>
<feature type="compositionally biased region" description="Low complexity" evidence="7">
    <location>
        <begin position="784"/>
        <end position="800"/>
    </location>
</feature>
<feature type="compositionally biased region" description="Low complexity" evidence="7">
    <location>
        <begin position="474"/>
        <end position="490"/>
    </location>
</feature>
<feature type="region of interest" description="Disordered" evidence="7">
    <location>
        <begin position="756"/>
        <end position="775"/>
    </location>
</feature>
<dbReference type="GO" id="GO:0004674">
    <property type="term" value="F:protein serine/threonine kinase activity"/>
    <property type="evidence" value="ECO:0007669"/>
    <property type="project" value="UniProtKB-KW"/>
</dbReference>
<feature type="binding site" evidence="6">
    <location>
        <position position="1037"/>
    </location>
    <ligand>
        <name>ATP</name>
        <dbReference type="ChEBI" id="CHEBI:30616"/>
    </ligand>
</feature>
<feature type="region of interest" description="Disordered" evidence="7">
    <location>
        <begin position="783"/>
        <end position="838"/>
    </location>
</feature>
<protein>
    <submittedName>
        <fullName evidence="9">CMGC kinase, Dyrk family, putative</fullName>
    </submittedName>
</protein>
<feature type="region of interest" description="Disordered" evidence="7">
    <location>
        <begin position="561"/>
        <end position="604"/>
    </location>
</feature>
<dbReference type="GeneID" id="25334738"/>
<feature type="compositionally biased region" description="Low complexity" evidence="7">
    <location>
        <begin position="177"/>
        <end position="199"/>
    </location>
</feature>
<keyword evidence="1" id="KW-0723">Serine/threonine-protein kinase</keyword>
<dbReference type="PANTHER" id="PTHR24058">
    <property type="entry name" value="DUAL SPECIFICITY PROTEIN KINASE"/>
    <property type="match status" value="1"/>
</dbReference>
<dbReference type="Gene3D" id="3.30.200.20">
    <property type="entry name" value="Phosphorylase Kinase, domain 1"/>
    <property type="match status" value="1"/>
</dbReference>
<feature type="region of interest" description="Disordered" evidence="7">
    <location>
        <begin position="462"/>
        <end position="524"/>
    </location>
</feature>
<dbReference type="Gene3D" id="1.10.510.10">
    <property type="entry name" value="Transferase(Phosphotransferase) domain 1"/>
    <property type="match status" value="1"/>
</dbReference>
<feature type="compositionally biased region" description="Low complexity" evidence="7">
    <location>
        <begin position="823"/>
        <end position="838"/>
    </location>
</feature>
<feature type="compositionally biased region" description="Basic and acidic residues" evidence="7">
    <location>
        <begin position="331"/>
        <end position="347"/>
    </location>
</feature>
<evidence type="ECO:0000256" key="5">
    <source>
        <dbReference type="ARBA" id="ARBA00022840"/>
    </source>
</evidence>
<feature type="region of interest" description="Disordered" evidence="7">
    <location>
        <begin position="286"/>
        <end position="352"/>
    </location>
</feature>
<feature type="compositionally biased region" description="Low complexity" evidence="7">
    <location>
        <begin position="311"/>
        <end position="330"/>
    </location>
</feature>
<feature type="compositionally biased region" description="Basic and acidic residues" evidence="7">
    <location>
        <begin position="810"/>
        <end position="819"/>
    </location>
</feature>
<feature type="compositionally biased region" description="Basic and acidic residues" evidence="7">
    <location>
        <begin position="299"/>
        <end position="308"/>
    </location>
</feature>
<feature type="compositionally biased region" description="Polar residues" evidence="7">
    <location>
        <begin position="47"/>
        <end position="56"/>
    </location>
</feature>
<accession>U6MGA9</accession>